<dbReference type="Pfam" id="PF18935">
    <property type="entry name" value="DUF5683"/>
    <property type="match status" value="1"/>
</dbReference>
<dbReference type="EMBL" id="QWDE01000002">
    <property type="protein sequence ID" value="RFZ83358.1"/>
    <property type="molecule type" value="Genomic_DNA"/>
</dbReference>
<feature type="domain" description="DUF5683" evidence="2">
    <location>
        <begin position="62"/>
        <end position="228"/>
    </location>
</feature>
<reference evidence="3 4" key="1">
    <citation type="submission" date="2018-08" db="EMBL/GenBank/DDBJ databases">
        <title>Mucilaginibacter terrae sp. nov., isolated from manganese diggings.</title>
        <authorList>
            <person name="Huang Y."/>
            <person name="Zhou Z."/>
        </authorList>
    </citation>
    <scope>NUCLEOTIDE SEQUENCE [LARGE SCALE GENOMIC DNA]</scope>
    <source>
        <strain evidence="3 4">ZH6</strain>
    </source>
</reference>
<keyword evidence="1" id="KW-0732">Signal</keyword>
<evidence type="ECO:0000313" key="4">
    <source>
        <dbReference type="Proteomes" id="UP000260823"/>
    </source>
</evidence>
<name>A0A3E2NQT5_9SPHI</name>
<dbReference type="RefSeq" id="WP_117383833.1">
    <property type="nucleotide sequence ID" value="NZ_QWDE01000002.1"/>
</dbReference>
<keyword evidence="4" id="KW-1185">Reference proteome</keyword>
<evidence type="ECO:0000256" key="1">
    <source>
        <dbReference type="SAM" id="SignalP"/>
    </source>
</evidence>
<sequence length="230" mass="25664">MLKQLFAVLFFCGMVSLAMAQNPDTLAKRKDTTSVVKRDTAVRSSFAPKIKKEKVYHPDSTHIPSLAVKRSLFIPGWGQVYNRKYWKVPLIYTGLGLFGAAIVYNQKYHKQFLALAKIAKTAEVPAPGTTLYPLYVKYKAEYELYSKVGYQALADASDGYLRNRDLSILGALAFWGIQTIDAYIDAKFISSYTVDNDLSMRVAPGLINGPTYASNFGSYIPGIKITFTLK</sequence>
<accession>A0A3E2NQT5</accession>
<proteinExistence type="predicted"/>
<dbReference type="AlphaFoldDB" id="A0A3E2NQT5"/>
<feature type="signal peptide" evidence="1">
    <location>
        <begin position="1"/>
        <end position="20"/>
    </location>
</feature>
<organism evidence="3 4">
    <name type="scientific">Mucilaginibacter terrenus</name>
    <dbReference type="NCBI Taxonomy" id="2482727"/>
    <lineage>
        <taxon>Bacteria</taxon>
        <taxon>Pseudomonadati</taxon>
        <taxon>Bacteroidota</taxon>
        <taxon>Sphingobacteriia</taxon>
        <taxon>Sphingobacteriales</taxon>
        <taxon>Sphingobacteriaceae</taxon>
        <taxon>Mucilaginibacter</taxon>
    </lineage>
</organism>
<evidence type="ECO:0000259" key="2">
    <source>
        <dbReference type="Pfam" id="PF18935"/>
    </source>
</evidence>
<feature type="chain" id="PRO_5017670741" description="DUF5683 domain-containing protein" evidence="1">
    <location>
        <begin position="21"/>
        <end position="230"/>
    </location>
</feature>
<dbReference type="InterPro" id="IPR043738">
    <property type="entry name" value="DUF5683"/>
</dbReference>
<comment type="caution">
    <text evidence="3">The sequence shown here is derived from an EMBL/GenBank/DDBJ whole genome shotgun (WGS) entry which is preliminary data.</text>
</comment>
<gene>
    <name evidence="3" type="ORF">DYU05_14580</name>
</gene>
<protein>
    <recommendedName>
        <fullName evidence="2">DUF5683 domain-containing protein</fullName>
    </recommendedName>
</protein>
<evidence type="ECO:0000313" key="3">
    <source>
        <dbReference type="EMBL" id="RFZ83358.1"/>
    </source>
</evidence>
<dbReference type="Proteomes" id="UP000260823">
    <property type="component" value="Unassembled WGS sequence"/>
</dbReference>